<comment type="caution">
    <text evidence="3">The sequence shown here is derived from an EMBL/GenBank/DDBJ whole genome shotgun (WGS) entry which is preliminary data.</text>
</comment>
<evidence type="ECO:0000259" key="2">
    <source>
        <dbReference type="SMART" id="SM01017"/>
    </source>
</evidence>
<feature type="region of interest" description="Disordered" evidence="1">
    <location>
        <begin position="206"/>
        <end position="232"/>
    </location>
</feature>
<feature type="region of interest" description="Disordered" evidence="1">
    <location>
        <begin position="133"/>
        <end position="160"/>
    </location>
</feature>
<organism evidence="3 4">
    <name type="scientific">Coilia grayii</name>
    <name type="common">Gray's grenadier anchovy</name>
    <dbReference type="NCBI Taxonomy" id="363190"/>
    <lineage>
        <taxon>Eukaryota</taxon>
        <taxon>Metazoa</taxon>
        <taxon>Chordata</taxon>
        <taxon>Craniata</taxon>
        <taxon>Vertebrata</taxon>
        <taxon>Euteleostomi</taxon>
        <taxon>Actinopterygii</taxon>
        <taxon>Neopterygii</taxon>
        <taxon>Teleostei</taxon>
        <taxon>Clupei</taxon>
        <taxon>Clupeiformes</taxon>
        <taxon>Clupeoidei</taxon>
        <taxon>Engraulidae</taxon>
        <taxon>Coilinae</taxon>
        <taxon>Coilia</taxon>
    </lineage>
</organism>
<dbReference type="SMART" id="SM01017">
    <property type="entry name" value="Arrestin_C"/>
    <property type="match status" value="1"/>
</dbReference>
<sequence>MLLSTQRPLAGRQEKQMSCFTSGNVSFEAHVEKRGYVPGETFIVRAEIANSSSRDLKPKFKLERTTTYIVGTKTKTERGVIFKEVGPWVPSNHQWTVSKDLRIPPSILPTIWFCSILTVEYTLKGATQESNQPAIRYPGQRPTCSGIGYPGQQPTSSAIRYPGQQPTCPAIRYPGQQPTCPARCSSVFHRADPEATQPGAAQCFTEQIQSRSRADPEQIQRQPSQQFSWQQPSNPWSWSRFSVQPECSSVAHCCTFF</sequence>
<dbReference type="InterPro" id="IPR050357">
    <property type="entry name" value="Arrestin_domain-protein"/>
</dbReference>
<proteinExistence type="predicted"/>
<dbReference type="EMBL" id="JBHFQA010000033">
    <property type="protein sequence ID" value="KAL2076940.1"/>
    <property type="molecule type" value="Genomic_DNA"/>
</dbReference>
<evidence type="ECO:0000256" key="1">
    <source>
        <dbReference type="SAM" id="MobiDB-lite"/>
    </source>
</evidence>
<accession>A0ABD1IPI6</accession>
<dbReference type="PANTHER" id="PTHR11188">
    <property type="entry name" value="ARRESTIN DOMAIN CONTAINING PROTEIN"/>
    <property type="match status" value="1"/>
</dbReference>
<dbReference type="Pfam" id="PF02752">
    <property type="entry name" value="Arrestin_C"/>
    <property type="match status" value="1"/>
</dbReference>
<dbReference type="InterPro" id="IPR014752">
    <property type="entry name" value="Arrestin-like_C"/>
</dbReference>
<name>A0ABD1IPI6_9TELE</name>
<dbReference type="GO" id="GO:0007399">
    <property type="term" value="P:nervous system development"/>
    <property type="evidence" value="ECO:0007669"/>
    <property type="project" value="UniProtKB-ARBA"/>
</dbReference>
<keyword evidence="4" id="KW-1185">Reference proteome</keyword>
<dbReference type="Proteomes" id="UP001591681">
    <property type="component" value="Unassembled WGS sequence"/>
</dbReference>
<protein>
    <recommendedName>
        <fullName evidence="2">Arrestin C-terminal-like domain-containing protein</fullName>
    </recommendedName>
</protein>
<dbReference type="AlphaFoldDB" id="A0ABD1IPI6"/>
<feature type="domain" description="Arrestin C-terminal-like" evidence="2">
    <location>
        <begin position="21"/>
        <end position="182"/>
    </location>
</feature>
<dbReference type="Gene3D" id="2.60.40.640">
    <property type="match status" value="1"/>
</dbReference>
<dbReference type="InterPro" id="IPR014756">
    <property type="entry name" value="Ig_E-set"/>
</dbReference>
<dbReference type="SUPFAM" id="SSF81296">
    <property type="entry name" value="E set domains"/>
    <property type="match status" value="1"/>
</dbReference>
<reference evidence="3 4" key="1">
    <citation type="submission" date="2024-09" db="EMBL/GenBank/DDBJ databases">
        <title>A chromosome-level genome assembly of Gray's grenadier anchovy, Coilia grayii.</title>
        <authorList>
            <person name="Fu Z."/>
        </authorList>
    </citation>
    <scope>NUCLEOTIDE SEQUENCE [LARGE SCALE GENOMIC DNA]</scope>
    <source>
        <strain evidence="3">G4</strain>
        <tissue evidence="3">Muscle</tissue>
    </source>
</reference>
<dbReference type="InterPro" id="IPR011022">
    <property type="entry name" value="Arrestin_C-like"/>
</dbReference>
<evidence type="ECO:0000313" key="3">
    <source>
        <dbReference type="EMBL" id="KAL2076940.1"/>
    </source>
</evidence>
<feature type="compositionally biased region" description="Low complexity" evidence="1">
    <location>
        <begin position="219"/>
        <end position="232"/>
    </location>
</feature>
<gene>
    <name evidence="3" type="ORF">ACEWY4_027453</name>
</gene>
<dbReference type="PANTHER" id="PTHR11188:SF17">
    <property type="entry name" value="FI21816P1"/>
    <property type="match status" value="1"/>
</dbReference>
<evidence type="ECO:0000313" key="4">
    <source>
        <dbReference type="Proteomes" id="UP001591681"/>
    </source>
</evidence>